<dbReference type="NCBIfam" id="TIGR00756">
    <property type="entry name" value="PPR"/>
    <property type="match status" value="1"/>
</dbReference>
<reference evidence="4" key="2">
    <citation type="journal article" date="2009" name="Mycol. Res.">
        <title>Genomic structure of the A mating-type locus in a bipolar basidiomycete, Pholiota nameko.</title>
        <authorList>
            <person name="Yi R."/>
            <person name="Tachikawa T."/>
            <person name="Ishikawa M."/>
            <person name="Mukaiyama H."/>
            <person name="Bao D."/>
            <person name="Aimi T."/>
        </authorList>
    </citation>
    <scope>NUCLEOTIDE SEQUENCE</scope>
    <source>
        <strain evidence="4">NGW19-6</strain>
    </source>
</reference>
<feature type="region of interest" description="Disordered" evidence="3">
    <location>
        <begin position="277"/>
        <end position="304"/>
    </location>
</feature>
<dbReference type="PROSITE" id="PS51375">
    <property type="entry name" value="PPR"/>
    <property type="match status" value="1"/>
</dbReference>
<evidence type="ECO:0000256" key="1">
    <source>
        <dbReference type="ARBA" id="ARBA00022737"/>
    </source>
</evidence>
<dbReference type="Gene3D" id="1.25.40.10">
    <property type="entry name" value="Tetratricopeptide repeat domain"/>
    <property type="match status" value="2"/>
</dbReference>
<sequence>MNVVTRAIRQSAAFRGLLRPEAARHVVLSPVASTSSPCRVYSTPSTPAPTSNRLDNLFQALKASEDVLSIHQSYSVLATEAKKLKPALSSSYDEDSVLPTLQSLAASGQPDDVLIIEQIISKLFPLLNVAPSKPLYTSILQSLVDGGHVRQAHDFLLKISELSPKLAPDMEQVQIVLESCNDLSDFNNLIAYIRKMNLAPTSQTFPTIFFVRSRIARLQKKVPSTEEIVVLISDCVRQGLSYDPAVVNMVYNIFAANGQYDQASSVLEKYQSILDNRGRKGEDSVQSNRDRDEGTLSELPGQSIETPERFPRTYFDVQTILYEQRHRSPRLIHTLALVNSLTTCDIAAAIQIYGEAIKAQIKPLDSLIAPFFKILISESSSEEFFERAIAQIRELAKSVAPKPTGSAKNKQGSRPYGPGLSIYHGLIRTLCGAPKTESYTSLITELLDEMVFRGLPANTSVYASAQVILELRRTRSFDKSQDVYHKYRPLLNEHGYAAILKEYCRIAFEGDLEVPIVTDFFSIVQDMRLAKVPITNVVYNTFLHAVGVTAPRINHQNQLQRLVDSTRRVHDFLTLDASISPDAILWNQLMNTYQRLGCFAEACRLWEVMYLTGRFDQISINIMLDACGYVGNLRMARSILLKLEKARIKLDLRNWNTWVECLCRVGKYDEAIDVVLVKIRQSGQEPDMQSVRVLAKFAMAFPKAQGNIVRERVAEALPHLWRRLPEEFKNP</sequence>
<reference evidence="4" key="1">
    <citation type="journal article" date="2005" name="Curr. Genet.">
        <title>Identification and linkage mapping of the genes for the putative homeodomain protein (hox1) and the putative pheromone receptor protein homologue (rcb1) in a bipolar basidiomycete, Pholiota nameko.</title>
        <authorList>
            <person name="Aimi T."/>
            <person name="Yoshida R."/>
            <person name="Ishikawa M."/>
            <person name="Bao D."/>
            <person name="Kitamoto Y."/>
        </authorList>
    </citation>
    <scope>NUCLEOTIDE SEQUENCE</scope>
    <source>
        <strain evidence="4">NGW19-6</strain>
    </source>
</reference>
<dbReference type="InterPro" id="IPR051222">
    <property type="entry name" value="PPR/CCM1_RNA-binding"/>
</dbReference>
<protein>
    <submittedName>
        <fullName evidence="4">Uncharacterized protein up1</fullName>
    </submittedName>
</protein>
<dbReference type="Pfam" id="PF01535">
    <property type="entry name" value="PPR"/>
    <property type="match status" value="2"/>
</dbReference>
<gene>
    <name evidence="4" type="primary">up1</name>
</gene>
<feature type="repeat" description="PPR" evidence="2">
    <location>
        <begin position="651"/>
        <end position="686"/>
    </location>
</feature>
<organism evidence="4">
    <name type="scientific">Pholiota microspora</name>
    <name type="common">White-rot fungus</name>
    <name type="synonym">Pholiota nameko</name>
    <dbReference type="NCBI Taxonomy" id="1538424"/>
    <lineage>
        <taxon>Eukaryota</taxon>
        <taxon>Fungi</taxon>
        <taxon>Dikarya</taxon>
        <taxon>Basidiomycota</taxon>
        <taxon>Agaricomycotina</taxon>
        <taxon>Agaricomycetes</taxon>
        <taxon>Agaricomycetidae</taxon>
        <taxon>Agaricales</taxon>
        <taxon>Agaricineae</taxon>
        <taxon>Strophariaceae</taxon>
        <taxon>Pholiota</taxon>
    </lineage>
</organism>
<dbReference type="EMBL" id="AB435542">
    <property type="protein sequence ID" value="BAH22607.1"/>
    <property type="molecule type" value="Genomic_DNA"/>
</dbReference>
<name>B9A1R8_PHOMI</name>
<dbReference type="InterPro" id="IPR002885">
    <property type="entry name" value="PPR_rpt"/>
</dbReference>
<feature type="compositionally biased region" description="Basic and acidic residues" evidence="3">
    <location>
        <begin position="277"/>
        <end position="294"/>
    </location>
</feature>
<dbReference type="AlphaFoldDB" id="B9A1R8"/>
<dbReference type="PANTHER" id="PTHR47942:SF63">
    <property type="entry name" value="PENTATRICOPEPTIDE REPEAT-CONTAINING PROTEIN"/>
    <property type="match status" value="1"/>
</dbReference>
<dbReference type="PANTHER" id="PTHR47942">
    <property type="entry name" value="TETRATRICOPEPTIDE REPEAT (TPR)-LIKE SUPERFAMILY PROTEIN-RELATED"/>
    <property type="match status" value="1"/>
</dbReference>
<accession>B9A1R8</accession>
<evidence type="ECO:0000256" key="3">
    <source>
        <dbReference type="SAM" id="MobiDB-lite"/>
    </source>
</evidence>
<keyword evidence="1" id="KW-0677">Repeat</keyword>
<evidence type="ECO:0000313" key="4">
    <source>
        <dbReference type="EMBL" id="BAH22607.1"/>
    </source>
</evidence>
<evidence type="ECO:0000256" key="2">
    <source>
        <dbReference type="PROSITE-ProRule" id="PRU00708"/>
    </source>
</evidence>
<proteinExistence type="predicted"/>
<dbReference type="InterPro" id="IPR011990">
    <property type="entry name" value="TPR-like_helical_dom_sf"/>
</dbReference>